<sequence length="85" mass="9326">MPQLRHQGRAPVLGGSIGTADLCWRVPIERASSGGIPDIPDIPDMPETRPLYGEASREEIDRGSPAWDSEFLRLRWAAAEAITQS</sequence>
<feature type="region of interest" description="Disordered" evidence="1">
    <location>
        <begin position="34"/>
        <end position="61"/>
    </location>
</feature>
<accession>A0ABT1ICG6</accession>
<gene>
    <name evidence="2" type="ORF">LV75_002760</name>
</gene>
<dbReference type="RefSeq" id="WP_253887239.1">
    <property type="nucleotide sequence ID" value="NZ_BAAAVB010000013.1"/>
</dbReference>
<dbReference type="Proteomes" id="UP001205185">
    <property type="component" value="Unassembled WGS sequence"/>
</dbReference>
<organism evidence="2 3">
    <name type="scientific">Actinokineospora diospyrosa</name>
    <dbReference type="NCBI Taxonomy" id="103728"/>
    <lineage>
        <taxon>Bacteria</taxon>
        <taxon>Bacillati</taxon>
        <taxon>Actinomycetota</taxon>
        <taxon>Actinomycetes</taxon>
        <taxon>Pseudonocardiales</taxon>
        <taxon>Pseudonocardiaceae</taxon>
        <taxon>Actinokineospora</taxon>
    </lineage>
</organism>
<proteinExistence type="predicted"/>
<protein>
    <submittedName>
        <fullName evidence="2">Uncharacterized protein</fullName>
    </submittedName>
</protein>
<evidence type="ECO:0000313" key="2">
    <source>
        <dbReference type="EMBL" id="MCP2270259.1"/>
    </source>
</evidence>
<name>A0ABT1ICG6_9PSEU</name>
<keyword evidence="3" id="KW-1185">Reference proteome</keyword>
<comment type="caution">
    <text evidence="2">The sequence shown here is derived from an EMBL/GenBank/DDBJ whole genome shotgun (WGS) entry which is preliminary data.</text>
</comment>
<evidence type="ECO:0000256" key="1">
    <source>
        <dbReference type="SAM" id="MobiDB-lite"/>
    </source>
</evidence>
<evidence type="ECO:0000313" key="3">
    <source>
        <dbReference type="Proteomes" id="UP001205185"/>
    </source>
</evidence>
<dbReference type="EMBL" id="JAMTCO010000006">
    <property type="protein sequence ID" value="MCP2270259.1"/>
    <property type="molecule type" value="Genomic_DNA"/>
</dbReference>
<reference evidence="2 3" key="1">
    <citation type="submission" date="2022-06" db="EMBL/GenBank/DDBJ databases">
        <title>Genomic Encyclopedia of Archaeal and Bacterial Type Strains, Phase II (KMG-II): from individual species to whole genera.</title>
        <authorList>
            <person name="Goeker M."/>
        </authorList>
    </citation>
    <scope>NUCLEOTIDE SEQUENCE [LARGE SCALE GENOMIC DNA]</scope>
    <source>
        <strain evidence="2 3">DSM 44255</strain>
    </source>
</reference>